<keyword evidence="3" id="KW-1185">Reference proteome</keyword>
<feature type="region of interest" description="Disordered" evidence="1">
    <location>
        <begin position="1"/>
        <end position="24"/>
    </location>
</feature>
<sequence>MESKLRLPGRKHKKRKFTTPATNIPDPGRQILGALIKFTSPVPRGTLNGISGTFESPEFRNSDKWRNNSRFLLLLPPPTVAAIVQEEGGSISPICRGRVFPIKVNQPSFETH</sequence>
<feature type="compositionally biased region" description="Basic residues" evidence="1">
    <location>
        <begin position="7"/>
        <end position="17"/>
    </location>
</feature>
<reference evidence="2 3" key="1">
    <citation type="submission" date="2021-06" db="EMBL/GenBank/DDBJ databases">
        <title>Caerostris extrusa draft genome.</title>
        <authorList>
            <person name="Kono N."/>
            <person name="Arakawa K."/>
        </authorList>
    </citation>
    <scope>NUCLEOTIDE SEQUENCE [LARGE SCALE GENOMIC DNA]</scope>
</reference>
<organism evidence="2 3">
    <name type="scientific">Caerostris extrusa</name>
    <name type="common">Bark spider</name>
    <name type="synonym">Caerostris bankana</name>
    <dbReference type="NCBI Taxonomy" id="172846"/>
    <lineage>
        <taxon>Eukaryota</taxon>
        <taxon>Metazoa</taxon>
        <taxon>Ecdysozoa</taxon>
        <taxon>Arthropoda</taxon>
        <taxon>Chelicerata</taxon>
        <taxon>Arachnida</taxon>
        <taxon>Araneae</taxon>
        <taxon>Araneomorphae</taxon>
        <taxon>Entelegynae</taxon>
        <taxon>Araneoidea</taxon>
        <taxon>Araneidae</taxon>
        <taxon>Caerostris</taxon>
    </lineage>
</organism>
<evidence type="ECO:0000256" key="1">
    <source>
        <dbReference type="SAM" id="MobiDB-lite"/>
    </source>
</evidence>
<proteinExistence type="predicted"/>
<comment type="caution">
    <text evidence="2">The sequence shown here is derived from an EMBL/GenBank/DDBJ whole genome shotgun (WGS) entry which is preliminary data.</text>
</comment>
<protein>
    <submittedName>
        <fullName evidence="2">Uncharacterized protein</fullName>
    </submittedName>
</protein>
<gene>
    <name evidence="2" type="ORF">CEXT_527311</name>
</gene>
<dbReference type="AlphaFoldDB" id="A0AAV4N239"/>
<accession>A0AAV4N239</accession>
<dbReference type="Proteomes" id="UP001054945">
    <property type="component" value="Unassembled WGS sequence"/>
</dbReference>
<dbReference type="EMBL" id="BPLR01020439">
    <property type="protein sequence ID" value="GIX78778.1"/>
    <property type="molecule type" value="Genomic_DNA"/>
</dbReference>
<evidence type="ECO:0000313" key="3">
    <source>
        <dbReference type="Proteomes" id="UP001054945"/>
    </source>
</evidence>
<evidence type="ECO:0000313" key="2">
    <source>
        <dbReference type="EMBL" id="GIX78778.1"/>
    </source>
</evidence>
<name>A0AAV4N239_CAEEX</name>